<dbReference type="PROSITE" id="PS50088">
    <property type="entry name" value="ANK_REPEAT"/>
    <property type="match status" value="1"/>
</dbReference>
<keyword evidence="2 3" id="KW-0040">ANK repeat</keyword>
<feature type="repeat" description="ANK" evidence="3">
    <location>
        <begin position="58"/>
        <end position="91"/>
    </location>
</feature>
<dbReference type="Pfam" id="PF12796">
    <property type="entry name" value="Ank_2"/>
    <property type="match status" value="1"/>
</dbReference>
<accession>A0ABP0U3B2</accession>
<sequence>MEAPPLKGEIGSLEALTAKGVPRDLTPELDVHLLDAAMWFIQRDARCDSGRALPAVQKGRTALHLAASNGQYEIVSYICVVPGINVNVQDQFGFTPLHLTAHSPNHDDQRACVIKEVLNVKNINPNSVMDGKFHDAADFQGSRITVLHLAVRGKFKDAVDLLLAWRPKQGDETIIDVGLRWPWGFTPLHLAIRGMNVPII</sequence>
<dbReference type="PROSITE" id="PS50297">
    <property type="entry name" value="ANK_REP_REGION"/>
    <property type="match status" value="1"/>
</dbReference>
<dbReference type="EMBL" id="OZ019910">
    <property type="protein sequence ID" value="CAK9211561.1"/>
    <property type="molecule type" value="Genomic_DNA"/>
</dbReference>
<keyword evidence="5" id="KW-1185">Reference proteome</keyword>
<dbReference type="SMART" id="SM00248">
    <property type="entry name" value="ANK"/>
    <property type="match status" value="3"/>
</dbReference>
<evidence type="ECO:0000256" key="3">
    <source>
        <dbReference type="PROSITE-ProRule" id="PRU00023"/>
    </source>
</evidence>
<dbReference type="PANTHER" id="PTHR24198">
    <property type="entry name" value="ANKYRIN REPEAT AND PROTEIN KINASE DOMAIN-CONTAINING PROTEIN"/>
    <property type="match status" value="1"/>
</dbReference>
<keyword evidence="1" id="KW-0677">Repeat</keyword>
<dbReference type="Gene3D" id="1.25.40.20">
    <property type="entry name" value="Ankyrin repeat-containing domain"/>
    <property type="match status" value="1"/>
</dbReference>
<name>A0ABP0U3B2_9BRYO</name>
<evidence type="ECO:0000313" key="4">
    <source>
        <dbReference type="EMBL" id="CAK9211561.1"/>
    </source>
</evidence>
<protein>
    <submittedName>
        <fullName evidence="4">Uncharacterized protein</fullName>
    </submittedName>
</protein>
<dbReference type="Proteomes" id="UP001497512">
    <property type="component" value="Chromosome 18"/>
</dbReference>
<evidence type="ECO:0000256" key="2">
    <source>
        <dbReference type="ARBA" id="ARBA00023043"/>
    </source>
</evidence>
<gene>
    <name evidence="4" type="ORF">CSSPTR1EN2_LOCUS10791</name>
</gene>
<dbReference type="PANTHER" id="PTHR24198:SF165">
    <property type="entry name" value="ANKYRIN REPEAT-CONTAINING PROTEIN-RELATED"/>
    <property type="match status" value="1"/>
</dbReference>
<dbReference type="SUPFAM" id="SSF48403">
    <property type="entry name" value="Ankyrin repeat"/>
    <property type="match status" value="1"/>
</dbReference>
<reference evidence="4" key="1">
    <citation type="submission" date="2024-02" db="EMBL/GenBank/DDBJ databases">
        <authorList>
            <consortium name="ELIXIR-Norway"/>
            <consortium name="Elixir Norway"/>
        </authorList>
    </citation>
    <scope>NUCLEOTIDE SEQUENCE</scope>
</reference>
<proteinExistence type="predicted"/>
<evidence type="ECO:0000313" key="5">
    <source>
        <dbReference type="Proteomes" id="UP001497512"/>
    </source>
</evidence>
<dbReference type="InterPro" id="IPR002110">
    <property type="entry name" value="Ankyrin_rpt"/>
</dbReference>
<dbReference type="InterPro" id="IPR036770">
    <property type="entry name" value="Ankyrin_rpt-contain_sf"/>
</dbReference>
<evidence type="ECO:0000256" key="1">
    <source>
        <dbReference type="ARBA" id="ARBA00022737"/>
    </source>
</evidence>
<organism evidence="4 5">
    <name type="scientific">Sphagnum troendelagicum</name>
    <dbReference type="NCBI Taxonomy" id="128251"/>
    <lineage>
        <taxon>Eukaryota</taxon>
        <taxon>Viridiplantae</taxon>
        <taxon>Streptophyta</taxon>
        <taxon>Embryophyta</taxon>
        <taxon>Bryophyta</taxon>
        <taxon>Sphagnophytina</taxon>
        <taxon>Sphagnopsida</taxon>
        <taxon>Sphagnales</taxon>
        <taxon>Sphagnaceae</taxon>
        <taxon>Sphagnum</taxon>
    </lineage>
</organism>